<accession>A0A812P544</accession>
<dbReference type="Proteomes" id="UP000601435">
    <property type="component" value="Unassembled WGS sequence"/>
</dbReference>
<reference evidence="1" key="1">
    <citation type="submission" date="2021-02" db="EMBL/GenBank/DDBJ databases">
        <authorList>
            <person name="Dougan E. K."/>
            <person name="Rhodes N."/>
            <person name="Thang M."/>
            <person name="Chan C."/>
        </authorList>
    </citation>
    <scope>NUCLEOTIDE SEQUENCE</scope>
</reference>
<keyword evidence="2" id="KW-1185">Reference proteome</keyword>
<sequence length="168" mass="17682">VYTVRVDNSYAVHLAGAKLPQPTLQVNDALVVPSDQDATWLSDQTGSTLKHLGAGPLLLNFSQENDGLELAFSSIIQAREIRIIGAKHITLRQNAAIDASARNLVSQLAAFKRQFHWAELLLLSSPLAVVAAAGAAATTGTAATAASSPVSVCHSSYRDIIITPMAVP</sequence>
<gene>
    <name evidence="1" type="ORF">SNEC2469_LOCUS7965</name>
</gene>
<name>A0A812P544_9DINO</name>
<evidence type="ECO:0000313" key="2">
    <source>
        <dbReference type="Proteomes" id="UP000601435"/>
    </source>
</evidence>
<organism evidence="1 2">
    <name type="scientific">Symbiodinium necroappetens</name>
    <dbReference type="NCBI Taxonomy" id="1628268"/>
    <lineage>
        <taxon>Eukaryota</taxon>
        <taxon>Sar</taxon>
        <taxon>Alveolata</taxon>
        <taxon>Dinophyceae</taxon>
        <taxon>Suessiales</taxon>
        <taxon>Symbiodiniaceae</taxon>
        <taxon>Symbiodinium</taxon>
    </lineage>
</organism>
<proteinExistence type="predicted"/>
<comment type="caution">
    <text evidence="1">The sequence shown here is derived from an EMBL/GenBank/DDBJ whole genome shotgun (WGS) entry which is preliminary data.</text>
</comment>
<feature type="non-terminal residue" evidence="1">
    <location>
        <position position="1"/>
    </location>
</feature>
<evidence type="ECO:0000313" key="1">
    <source>
        <dbReference type="EMBL" id="CAE7318401.1"/>
    </source>
</evidence>
<protein>
    <submittedName>
        <fullName evidence="1">Uncharacterized protein</fullName>
    </submittedName>
</protein>
<dbReference type="OrthoDB" id="433465at2759"/>
<dbReference type="AlphaFoldDB" id="A0A812P544"/>
<dbReference type="EMBL" id="CAJNJA010013320">
    <property type="protein sequence ID" value="CAE7318401.1"/>
    <property type="molecule type" value="Genomic_DNA"/>
</dbReference>